<dbReference type="EMBL" id="PNBA02000005">
    <property type="protein sequence ID" value="KAG6424768.1"/>
    <property type="molecule type" value="Genomic_DNA"/>
</dbReference>
<evidence type="ECO:0000313" key="1">
    <source>
        <dbReference type="EMBL" id="KAG6424768.1"/>
    </source>
</evidence>
<name>A0A8X9A1D7_SALSN</name>
<accession>A0A8X9A1D7</accession>
<reference evidence="1" key="2">
    <citation type="submission" date="2020-08" db="EMBL/GenBank/DDBJ databases">
        <title>Plant Genome Project.</title>
        <authorList>
            <person name="Zhang R.-G."/>
        </authorList>
    </citation>
    <scope>NUCLEOTIDE SEQUENCE</scope>
    <source>
        <strain evidence="1">Huo1</strain>
        <tissue evidence="1">Leaf</tissue>
    </source>
</reference>
<comment type="caution">
    <text evidence="1">The sequence shown here is derived from an EMBL/GenBank/DDBJ whole genome shotgun (WGS) entry which is preliminary data.</text>
</comment>
<organism evidence="1">
    <name type="scientific">Salvia splendens</name>
    <name type="common">Scarlet sage</name>
    <dbReference type="NCBI Taxonomy" id="180675"/>
    <lineage>
        <taxon>Eukaryota</taxon>
        <taxon>Viridiplantae</taxon>
        <taxon>Streptophyta</taxon>
        <taxon>Embryophyta</taxon>
        <taxon>Tracheophyta</taxon>
        <taxon>Spermatophyta</taxon>
        <taxon>Magnoliopsida</taxon>
        <taxon>eudicotyledons</taxon>
        <taxon>Gunneridae</taxon>
        <taxon>Pentapetalae</taxon>
        <taxon>asterids</taxon>
        <taxon>lamiids</taxon>
        <taxon>Lamiales</taxon>
        <taxon>Lamiaceae</taxon>
        <taxon>Nepetoideae</taxon>
        <taxon>Mentheae</taxon>
        <taxon>Salviinae</taxon>
        <taxon>Salvia</taxon>
        <taxon>Salvia subgen. Calosphace</taxon>
        <taxon>core Calosphace</taxon>
    </lineage>
</organism>
<proteinExistence type="predicted"/>
<reference evidence="1" key="1">
    <citation type="submission" date="2018-01" db="EMBL/GenBank/DDBJ databases">
        <authorList>
            <person name="Mao J.F."/>
        </authorList>
    </citation>
    <scope>NUCLEOTIDE SEQUENCE</scope>
    <source>
        <strain evidence="1">Huo1</strain>
        <tissue evidence="1">Leaf</tissue>
    </source>
</reference>
<dbReference type="PANTHER" id="PTHR36795:SF2">
    <property type="entry name" value="OS01G0938400 PROTEIN"/>
    <property type="match status" value="1"/>
</dbReference>
<keyword evidence="2" id="KW-1185">Reference proteome</keyword>
<gene>
    <name evidence="1" type="ORF">SASPL_115188</name>
</gene>
<sequence>MAMASNVKVSYQRLRHEAWFDDDDEYYDLREKVIGRLRSSRLKRIHLKKRLRVKIPNLKRLLKVKARLVKFAWKKVCKRLRESHSHFGELFAGNYLFMQVNPTLNSSYSIPRIA</sequence>
<evidence type="ECO:0000313" key="2">
    <source>
        <dbReference type="Proteomes" id="UP000298416"/>
    </source>
</evidence>
<dbReference type="AlphaFoldDB" id="A0A8X9A1D7"/>
<protein>
    <submittedName>
        <fullName evidence="1">Uncharacterized protein</fullName>
    </submittedName>
</protein>
<dbReference type="PANTHER" id="PTHR36795">
    <property type="entry name" value="OS01G0938400 PROTEIN"/>
    <property type="match status" value="1"/>
</dbReference>
<dbReference type="Proteomes" id="UP000298416">
    <property type="component" value="Unassembled WGS sequence"/>
</dbReference>